<gene>
    <name evidence="1" type="ORF">T10_12323</name>
</gene>
<keyword evidence="2" id="KW-1185">Reference proteome</keyword>
<protein>
    <submittedName>
        <fullName evidence="1">Uncharacterized protein</fullName>
    </submittedName>
</protein>
<evidence type="ECO:0000313" key="2">
    <source>
        <dbReference type="Proteomes" id="UP000054843"/>
    </source>
</evidence>
<reference evidence="1 2" key="1">
    <citation type="submission" date="2015-01" db="EMBL/GenBank/DDBJ databases">
        <title>Evolution of Trichinella species and genotypes.</title>
        <authorList>
            <person name="Korhonen P.K."/>
            <person name="Edoardo P."/>
            <person name="Giuseppe L.R."/>
            <person name="Gasser R.B."/>
        </authorList>
    </citation>
    <scope>NUCLEOTIDE SEQUENCE [LARGE SCALE GENOMIC DNA]</scope>
    <source>
        <strain evidence="1">ISS1980</strain>
    </source>
</reference>
<proteinExistence type="predicted"/>
<evidence type="ECO:0000313" key="1">
    <source>
        <dbReference type="EMBL" id="KRZ66688.1"/>
    </source>
</evidence>
<organism evidence="1 2">
    <name type="scientific">Trichinella papuae</name>
    <dbReference type="NCBI Taxonomy" id="268474"/>
    <lineage>
        <taxon>Eukaryota</taxon>
        <taxon>Metazoa</taxon>
        <taxon>Ecdysozoa</taxon>
        <taxon>Nematoda</taxon>
        <taxon>Enoplea</taxon>
        <taxon>Dorylaimia</taxon>
        <taxon>Trichinellida</taxon>
        <taxon>Trichinellidae</taxon>
        <taxon>Trichinella</taxon>
    </lineage>
</organism>
<sequence length="144" mass="15971">MSGRLSISPDQHLSLLFHSVAFFRQTTRSLFVQPCALFPRTTTHAICLVLKVFVFESFSSKNLLPLCHALCCSHTTNCVPICLANCRLLRLLVIRHGAVFARTTPPFYVRPGVVSPQKLCTVLVRPGAACYPTTPPSFVRSRVV</sequence>
<name>A0A0V1M4S3_9BILA</name>
<dbReference type="EMBL" id="JYDO01000229">
    <property type="protein sequence ID" value="KRZ66688.1"/>
    <property type="molecule type" value="Genomic_DNA"/>
</dbReference>
<comment type="caution">
    <text evidence="1">The sequence shown here is derived from an EMBL/GenBank/DDBJ whole genome shotgun (WGS) entry which is preliminary data.</text>
</comment>
<dbReference type="AlphaFoldDB" id="A0A0V1M4S3"/>
<accession>A0A0V1M4S3</accession>
<dbReference type="Proteomes" id="UP000054843">
    <property type="component" value="Unassembled WGS sequence"/>
</dbReference>